<evidence type="ECO:0000313" key="5">
    <source>
        <dbReference type="Proteomes" id="UP000198575"/>
    </source>
</evidence>
<evidence type="ECO:0000256" key="1">
    <source>
        <dbReference type="SAM" id="Coils"/>
    </source>
</evidence>
<keyword evidence="4" id="KW-0378">Hydrolase</keyword>
<dbReference type="SUPFAM" id="SSF51261">
    <property type="entry name" value="Duplicated hybrid motif"/>
    <property type="match status" value="1"/>
</dbReference>
<dbReference type="InterPro" id="IPR050570">
    <property type="entry name" value="Cell_wall_metabolism_enzyme"/>
</dbReference>
<sequence>MRMPRIAAGLLVLVSLLAVAQPEDPQKAASEAAARQRLERLRADIRTLTAELRATSGEKDEATRALREAETAIAVALGEVRAIDVQLADRQQELAALEDERSALANKLKAQREDLAVLLRSAYALGRNEELKLLLQQEDVDAIARVLAYHRYFQRARVERIDNLMADLQQLADLQRAIETKTAELNATRGEREGEVRQLEERRGERETLLAGLDARLNDQQARLAVMARDEKGLLDLLERLRDVFADIPSRLDGAEPFASLRGRMKLPVRGKVSTQFGGTDESGRRISGWLIRADSGSEVHAIARGRVAYADWLKGYGMLLILDHGDGYMSLYAYNDALRKEVGDWVSAGDTIATSGSSGGQKSPALYFELRLQGKPINPKSWLR</sequence>
<proteinExistence type="predicted"/>
<dbReference type="InterPro" id="IPR016047">
    <property type="entry name" value="M23ase_b-sheet_dom"/>
</dbReference>
<dbReference type="EMBL" id="FOVF01000008">
    <property type="protein sequence ID" value="SFN21599.1"/>
    <property type="molecule type" value="Genomic_DNA"/>
</dbReference>
<dbReference type="PANTHER" id="PTHR21666:SF270">
    <property type="entry name" value="MUREIN HYDROLASE ACTIVATOR ENVC"/>
    <property type="match status" value="1"/>
</dbReference>
<feature type="chain" id="PRO_5011493328" evidence="2">
    <location>
        <begin position="21"/>
        <end position="385"/>
    </location>
</feature>
<organism evidence="4 5">
    <name type="scientific">Dokdonella immobilis</name>
    <dbReference type="NCBI Taxonomy" id="578942"/>
    <lineage>
        <taxon>Bacteria</taxon>
        <taxon>Pseudomonadati</taxon>
        <taxon>Pseudomonadota</taxon>
        <taxon>Gammaproteobacteria</taxon>
        <taxon>Lysobacterales</taxon>
        <taxon>Rhodanobacteraceae</taxon>
        <taxon>Dokdonella</taxon>
    </lineage>
</organism>
<name>A0A1I4X8Q6_9GAMM</name>
<reference evidence="4 5" key="1">
    <citation type="submission" date="2016-10" db="EMBL/GenBank/DDBJ databases">
        <authorList>
            <person name="de Groot N.N."/>
        </authorList>
    </citation>
    <scope>NUCLEOTIDE SEQUENCE [LARGE SCALE GENOMIC DNA]</scope>
    <source>
        <strain evidence="4 5">CGMCC 1.7659</strain>
    </source>
</reference>
<dbReference type="Pfam" id="PF01551">
    <property type="entry name" value="Peptidase_M23"/>
    <property type="match status" value="1"/>
</dbReference>
<feature type="signal peptide" evidence="2">
    <location>
        <begin position="1"/>
        <end position="20"/>
    </location>
</feature>
<dbReference type="Proteomes" id="UP000198575">
    <property type="component" value="Unassembled WGS sequence"/>
</dbReference>
<dbReference type="STRING" id="578942.SAMN05216289_10832"/>
<dbReference type="Gene3D" id="6.10.250.3150">
    <property type="match status" value="1"/>
</dbReference>
<dbReference type="OrthoDB" id="9784703at2"/>
<feature type="domain" description="M23ase beta-sheet core" evidence="3">
    <location>
        <begin position="288"/>
        <end position="380"/>
    </location>
</feature>
<dbReference type="PANTHER" id="PTHR21666">
    <property type="entry name" value="PEPTIDASE-RELATED"/>
    <property type="match status" value="1"/>
</dbReference>
<accession>A0A1I4X8Q6</accession>
<feature type="coiled-coil region" evidence="1">
    <location>
        <begin position="31"/>
        <end position="114"/>
    </location>
</feature>
<keyword evidence="5" id="KW-1185">Reference proteome</keyword>
<dbReference type="FunFam" id="2.70.70.10:FF:000003">
    <property type="entry name" value="Murein hydrolase activator EnvC"/>
    <property type="match status" value="1"/>
</dbReference>
<evidence type="ECO:0000259" key="3">
    <source>
        <dbReference type="Pfam" id="PF01551"/>
    </source>
</evidence>
<evidence type="ECO:0000313" key="4">
    <source>
        <dbReference type="EMBL" id="SFN21599.1"/>
    </source>
</evidence>
<dbReference type="GO" id="GO:0004222">
    <property type="term" value="F:metalloendopeptidase activity"/>
    <property type="evidence" value="ECO:0007669"/>
    <property type="project" value="TreeGrafter"/>
</dbReference>
<evidence type="ECO:0000256" key="2">
    <source>
        <dbReference type="SAM" id="SignalP"/>
    </source>
</evidence>
<dbReference type="InterPro" id="IPR011055">
    <property type="entry name" value="Dup_hybrid_motif"/>
</dbReference>
<protein>
    <submittedName>
        <fullName evidence="4">Septal ring factor EnvC, activator of murein hydrolases AmiA and AmiB</fullName>
    </submittedName>
</protein>
<dbReference type="RefSeq" id="WP_092406709.1">
    <property type="nucleotide sequence ID" value="NZ_FOVF01000008.1"/>
</dbReference>
<keyword evidence="1" id="KW-0175">Coiled coil</keyword>
<keyword evidence="2" id="KW-0732">Signal</keyword>
<dbReference type="AlphaFoldDB" id="A0A1I4X8Q6"/>
<dbReference type="Gene3D" id="2.70.70.10">
    <property type="entry name" value="Glucose Permease (Domain IIA)"/>
    <property type="match status" value="1"/>
</dbReference>
<feature type="coiled-coil region" evidence="1">
    <location>
        <begin position="161"/>
        <end position="191"/>
    </location>
</feature>
<gene>
    <name evidence="4" type="ORF">SAMN05216289_10832</name>
</gene>
<dbReference type="CDD" id="cd12797">
    <property type="entry name" value="M23_peptidase"/>
    <property type="match status" value="1"/>
</dbReference>